<dbReference type="GO" id="GO:0044550">
    <property type="term" value="P:secondary metabolite biosynthetic process"/>
    <property type="evidence" value="ECO:0007669"/>
    <property type="project" value="TreeGrafter"/>
</dbReference>
<dbReference type="Gene3D" id="3.40.50.12780">
    <property type="entry name" value="N-terminal domain of ligase-like"/>
    <property type="match status" value="1"/>
</dbReference>
<evidence type="ECO:0000313" key="4">
    <source>
        <dbReference type="Proteomes" id="UP001153069"/>
    </source>
</evidence>
<dbReference type="PROSITE" id="PS00455">
    <property type="entry name" value="AMP_BINDING"/>
    <property type="match status" value="1"/>
</dbReference>
<protein>
    <submittedName>
        <fullName evidence="3">Linear gramicidin synthase subunit</fullName>
    </submittedName>
</protein>
<keyword evidence="1" id="KW-0040">ANK repeat</keyword>
<feature type="domain" description="AMP-dependent synthetase/ligase" evidence="2">
    <location>
        <begin position="150"/>
        <end position="533"/>
    </location>
</feature>
<dbReference type="InterPro" id="IPR045851">
    <property type="entry name" value="AMP-bd_C_sf"/>
</dbReference>
<dbReference type="PANTHER" id="PTHR45527">
    <property type="entry name" value="NONRIBOSOMAL PEPTIDE SYNTHETASE"/>
    <property type="match status" value="1"/>
</dbReference>
<dbReference type="EMBL" id="CAICTM010001839">
    <property type="protein sequence ID" value="CAB9526519.1"/>
    <property type="molecule type" value="Genomic_DNA"/>
</dbReference>
<dbReference type="PROSITE" id="PS00012">
    <property type="entry name" value="PHOSPHOPANTETHEINE"/>
    <property type="match status" value="1"/>
</dbReference>
<dbReference type="InterPro" id="IPR000873">
    <property type="entry name" value="AMP-dep_synth/lig_dom"/>
</dbReference>
<gene>
    <name evidence="3" type="ORF">SEMRO_1841_G301020.1</name>
</gene>
<accession>A0A9N8EVV7</accession>
<dbReference type="GO" id="GO:0005737">
    <property type="term" value="C:cytoplasm"/>
    <property type="evidence" value="ECO:0007669"/>
    <property type="project" value="TreeGrafter"/>
</dbReference>
<dbReference type="InterPro" id="IPR042099">
    <property type="entry name" value="ANL_N_sf"/>
</dbReference>
<dbReference type="SUPFAM" id="SSF56801">
    <property type="entry name" value="Acetyl-CoA synthetase-like"/>
    <property type="match status" value="1"/>
</dbReference>
<dbReference type="SMART" id="SM00248">
    <property type="entry name" value="ANK"/>
    <property type="match status" value="5"/>
</dbReference>
<feature type="repeat" description="ANK" evidence="1">
    <location>
        <begin position="929"/>
        <end position="957"/>
    </location>
</feature>
<evidence type="ECO:0000313" key="3">
    <source>
        <dbReference type="EMBL" id="CAB9526519.1"/>
    </source>
</evidence>
<dbReference type="InterPro" id="IPR002110">
    <property type="entry name" value="Ankyrin_rpt"/>
</dbReference>
<dbReference type="PROSITE" id="PS50297">
    <property type="entry name" value="ANK_REP_REGION"/>
    <property type="match status" value="1"/>
</dbReference>
<dbReference type="InterPro" id="IPR020845">
    <property type="entry name" value="AMP-binding_CS"/>
</dbReference>
<dbReference type="AlphaFoldDB" id="A0A9N8EVV7"/>
<dbReference type="GO" id="GO:0031177">
    <property type="term" value="F:phosphopantetheine binding"/>
    <property type="evidence" value="ECO:0007669"/>
    <property type="project" value="TreeGrafter"/>
</dbReference>
<dbReference type="InterPro" id="IPR006162">
    <property type="entry name" value="Ppantetheine_attach_site"/>
</dbReference>
<evidence type="ECO:0000259" key="2">
    <source>
        <dbReference type="Pfam" id="PF00501"/>
    </source>
</evidence>
<dbReference type="Pfam" id="PF13637">
    <property type="entry name" value="Ank_4"/>
    <property type="match status" value="1"/>
</dbReference>
<proteinExistence type="predicted"/>
<dbReference type="GO" id="GO:0043041">
    <property type="term" value="P:amino acid activation for nonribosomal peptide biosynthetic process"/>
    <property type="evidence" value="ECO:0007669"/>
    <property type="project" value="TreeGrafter"/>
</dbReference>
<keyword evidence="4" id="KW-1185">Reference proteome</keyword>
<comment type="caution">
    <text evidence="3">The sequence shown here is derived from an EMBL/GenBank/DDBJ whole genome shotgun (WGS) entry which is preliminary data.</text>
</comment>
<dbReference type="Gene3D" id="3.30.300.30">
    <property type="match status" value="1"/>
</dbReference>
<name>A0A9N8EVV7_9STRA</name>
<organism evidence="3 4">
    <name type="scientific">Seminavis robusta</name>
    <dbReference type="NCBI Taxonomy" id="568900"/>
    <lineage>
        <taxon>Eukaryota</taxon>
        <taxon>Sar</taxon>
        <taxon>Stramenopiles</taxon>
        <taxon>Ochrophyta</taxon>
        <taxon>Bacillariophyta</taxon>
        <taxon>Bacillariophyceae</taxon>
        <taxon>Bacillariophycidae</taxon>
        <taxon>Naviculales</taxon>
        <taxon>Naviculaceae</taxon>
        <taxon>Seminavis</taxon>
    </lineage>
</organism>
<dbReference type="Pfam" id="PF12796">
    <property type="entry name" value="Ank_2"/>
    <property type="match status" value="1"/>
</dbReference>
<dbReference type="Proteomes" id="UP001153069">
    <property type="component" value="Unassembled WGS sequence"/>
</dbReference>
<dbReference type="PANTHER" id="PTHR45527:SF1">
    <property type="entry name" value="FATTY ACID SYNTHASE"/>
    <property type="match status" value="1"/>
</dbReference>
<sequence length="1128" mass="122181">MKKIGGAMTSEDDGHGLSRPAIVWSKGLVEQSGRSNCDYWKVDFLQDFPLQGPSTADATSQNQLELPSLSYGTVLLLTSHIVYLLQRKIEEVVSSSPSVSQKDDPSLTAIPLAVAIPEGPFLPLAILAVHALNVPFSICKNSCSKDAAYAFLIPIEPGEGKDRIRHMLAETQPAVILCLEPDRQRLQDIVGSLRQNDETGGNQSGASKGALNTEMFQAKTSTIFDFASLAREAATASRSLLEENNSTRQSLMDQLQSQWSGVETLQTVVAQFSRHIRQQESSIILPQSTTTTTTTNRLSHVAYTSGSTGQPKGSLSSINSLHWYINEKNRLHGITRQSTVLLASAVSFDPCLSDILATFQARATLGMATRADLSQNLATVLATLGITHVLCTPTLWSTMMSSSSHDSNNRKVTAPKDDFAPHSSLQLVALGGEPIPKQIVQTWARRTTPNNNEEESNPASCRLFATYGVTEACVYQTMGEITTSTTTTAQRGQNVGQPFGGMHVRICKEEDQETLVDVLPSNNIGEVVLYGSQLDDWSSYWNRPEQSQLKFVRLADSSTVCYYRTGDRGYIEHNSGDLIMLGRIGGEEGMMKINGVRVELGEIEAALVDDRLSITEGLEKHDGLDLPVIVNAAVVAGTNNNDEERSTPELHAYCVVSQTCASELGIREMLARGPGVLCNSSAMLTLLRTRCQNKVRAGCTPSAFVFVPMIPLSPTGKRNVAGLPNLSECVHMENKATEIILRDYGTVGSFVAEQITSSLNLQPCQQAMLTTSVSFGMLGGDSLAATRIARALYAHHHGVNNTRHLGGKYGIIEGHFSAVHLIRAETLGQYVDFLDENGVGRLRQGEECQHGNEAKSKTPSSVESSTVGIASHHDSGLYDALLLATTRGQTSLAVGLLHAGADPNWGDHGGRLGKVSGRNNRRAMFRSGPLHLAALKGNAPLVSVLLQKGAKIACPDASGSYPLHLAASGENASQHVYTIEENRQRLKCAQHLLEAGAPMLMKDGNKQSLLHCAARAGNVELIDYAMPLWKAQRGQREERDRSVDWRDHWSRTAVHWAVLNKNVEALQSLLKHGCNSHPPLPRANIKQSSIAVESPLELCGRLYGTSEGLGLEIATILKDASKSLPATQ</sequence>
<reference evidence="3" key="1">
    <citation type="submission" date="2020-06" db="EMBL/GenBank/DDBJ databases">
        <authorList>
            <consortium name="Plant Systems Biology data submission"/>
        </authorList>
    </citation>
    <scope>NUCLEOTIDE SEQUENCE</scope>
    <source>
        <strain evidence="3">D6</strain>
    </source>
</reference>
<dbReference type="Pfam" id="PF00501">
    <property type="entry name" value="AMP-binding"/>
    <property type="match status" value="1"/>
</dbReference>
<evidence type="ECO:0000256" key="1">
    <source>
        <dbReference type="PROSITE-ProRule" id="PRU00023"/>
    </source>
</evidence>
<dbReference type="PROSITE" id="PS50088">
    <property type="entry name" value="ANK_REPEAT"/>
    <property type="match status" value="1"/>
</dbReference>
<dbReference type="Gene3D" id="1.25.40.20">
    <property type="entry name" value="Ankyrin repeat-containing domain"/>
    <property type="match status" value="1"/>
</dbReference>
<dbReference type="InterPro" id="IPR036770">
    <property type="entry name" value="Ankyrin_rpt-contain_sf"/>
</dbReference>
<dbReference type="SUPFAM" id="SSF48403">
    <property type="entry name" value="Ankyrin repeat"/>
    <property type="match status" value="1"/>
</dbReference>
<dbReference type="OrthoDB" id="75981at2759"/>